<name>A0A556C3H5_BREAU</name>
<evidence type="ECO:0000313" key="3">
    <source>
        <dbReference type="EMBL" id="TSI11972.1"/>
    </source>
</evidence>
<gene>
    <name evidence="3" type="ORF">FO013_21250</name>
</gene>
<accession>A0A556C3H5</accession>
<sequence>MRFTDATEALEEPLVLPLRGANKKLKDYKIEPVDAADGIKLQELMTDIQALARRQQAGQEVTEADAAKLGDKDSLAELEEKSLGREVRDQMIRDGVKLRSIQVAGMTAFYWQTLQDEGATAEAYWKSGGKAPKPNRAQRRTATRTQQGAATTTKKRASATGTKPKAGASKTKA</sequence>
<dbReference type="InterPro" id="IPR055849">
    <property type="entry name" value="DUF7426"/>
</dbReference>
<organism evidence="3 4">
    <name type="scientific">Brevibacterium aurantiacum</name>
    <dbReference type="NCBI Taxonomy" id="273384"/>
    <lineage>
        <taxon>Bacteria</taxon>
        <taxon>Bacillati</taxon>
        <taxon>Actinomycetota</taxon>
        <taxon>Actinomycetes</taxon>
        <taxon>Micrococcales</taxon>
        <taxon>Brevibacteriaceae</taxon>
        <taxon>Brevibacterium</taxon>
    </lineage>
</organism>
<dbReference type="RefSeq" id="WP_143924557.1">
    <property type="nucleotide sequence ID" value="NZ_VLTK01000023.1"/>
</dbReference>
<feature type="region of interest" description="Disordered" evidence="1">
    <location>
        <begin position="125"/>
        <end position="173"/>
    </location>
</feature>
<feature type="domain" description="DUF7426" evidence="2">
    <location>
        <begin position="5"/>
        <end position="151"/>
    </location>
</feature>
<dbReference type="Proteomes" id="UP000316406">
    <property type="component" value="Unassembled WGS sequence"/>
</dbReference>
<dbReference type="Pfam" id="PF24201">
    <property type="entry name" value="DUF7426"/>
    <property type="match status" value="1"/>
</dbReference>
<reference evidence="3 4" key="1">
    <citation type="submission" date="2019-07" db="EMBL/GenBank/DDBJ databases">
        <title>Draft genome sequence of Brevibacterium aurantiacum XU54 isolated from Xinjiang China.</title>
        <authorList>
            <person name="Xu X."/>
        </authorList>
    </citation>
    <scope>NUCLEOTIDE SEQUENCE [LARGE SCALE GENOMIC DNA]</scope>
    <source>
        <strain evidence="3 4">XU54</strain>
    </source>
</reference>
<protein>
    <recommendedName>
        <fullName evidence="2">DUF7426 domain-containing protein</fullName>
    </recommendedName>
</protein>
<feature type="compositionally biased region" description="Low complexity" evidence="1">
    <location>
        <begin position="143"/>
        <end position="163"/>
    </location>
</feature>
<dbReference type="EMBL" id="VLTK01000023">
    <property type="protein sequence ID" value="TSI11972.1"/>
    <property type="molecule type" value="Genomic_DNA"/>
</dbReference>
<dbReference type="AlphaFoldDB" id="A0A556C3H5"/>
<keyword evidence="4" id="KW-1185">Reference proteome</keyword>
<comment type="caution">
    <text evidence="3">The sequence shown here is derived from an EMBL/GenBank/DDBJ whole genome shotgun (WGS) entry which is preliminary data.</text>
</comment>
<evidence type="ECO:0000256" key="1">
    <source>
        <dbReference type="SAM" id="MobiDB-lite"/>
    </source>
</evidence>
<evidence type="ECO:0000259" key="2">
    <source>
        <dbReference type="Pfam" id="PF24201"/>
    </source>
</evidence>
<evidence type="ECO:0000313" key="4">
    <source>
        <dbReference type="Proteomes" id="UP000316406"/>
    </source>
</evidence>
<proteinExistence type="predicted"/>